<dbReference type="Proteomes" id="UP001596492">
    <property type="component" value="Unassembled WGS sequence"/>
</dbReference>
<gene>
    <name evidence="2" type="ORF">ACFQS8_01465</name>
</gene>
<name>A0ABW2IH09_9PROT</name>
<evidence type="ECO:0000313" key="2">
    <source>
        <dbReference type="EMBL" id="MFC7290272.1"/>
    </source>
</evidence>
<sequence length="175" mass="19298">MDTAKTRTKDGIGDATLQPLSDLNIRREQIPDALKNMRTPYGAVPIGCDPIANEVNALTEILGPDSDAPSQNEEDPTLSEEAGEEIGEEVADYALDTVRGLTSDAIPFRSVVRRATGAKKHDKRVRQAYEKGLQRRSYLKGIGMERGCIPPASPEIQIFEEAEEVEIEYRKTTPN</sequence>
<reference evidence="3" key="1">
    <citation type="journal article" date="2019" name="Int. J. Syst. Evol. Microbiol.">
        <title>The Global Catalogue of Microorganisms (GCM) 10K type strain sequencing project: providing services to taxonomists for standard genome sequencing and annotation.</title>
        <authorList>
            <consortium name="The Broad Institute Genomics Platform"/>
            <consortium name="The Broad Institute Genome Sequencing Center for Infectious Disease"/>
            <person name="Wu L."/>
            <person name="Ma J."/>
        </authorList>
    </citation>
    <scope>NUCLEOTIDE SEQUENCE [LARGE SCALE GENOMIC DNA]</scope>
    <source>
        <strain evidence="3">CCUG 51308</strain>
    </source>
</reference>
<organism evidence="2 3">
    <name type="scientific">Hirschia litorea</name>
    <dbReference type="NCBI Taxonomy" id="1199156"/>
    <lineage>
        <taxon>Bacteria</taxon>
        <taxon>Pseudomonadati</taxon>
        <taxon>Pseudomonadota</taxon>
        <taxon>Alphaproteobacteria</taxon>
        <taxon>Hyphomonadales</taxon>
        <taxon>Hyphomonadaceae</taxon>
        <taxon>Hirschia</taxon>
    </lineage>
</organism>
<dbReference type="RefSeq" id="WP_382165025.1">
    <property type="nucleotide sequence ID" value="NZ_JBHTBR010000002.1"/>
</dbReference>
<comment type="caution">
    <text evidence="2">The sequence shown here is derived from an EMBL/GenBank/DDBJ whole genome shotgun (WGS) entry which is preliminary data.</text>
</comment>
<proteinExistence type="predicted"/>
<protein>
    <submittedName>
        <fullName evidence="2">Uncharacterized protein</fullName>
    </submittedName>
</protein>
<feature type="region of interest" description="Disordered" evidence="1">
    <location>
        <begin position="62"/>
        <end position="84"/>
    </location>
</feature>
<keyword evidence="3" id="KW-1185">Reference proteome</keyword>
<feature type="compositionally biased region" description="Acidic residues" evidence="1">
    <location>
        <begin position="72"/>
        <end position="84"/>
    </location>
</feature>
<accession>A0ABW2IH09</accession>
<dbReference type="EMBL" id="JBHTBR010000002">
    <property type="protein sequence ID" value="MFC7290272.1"/>
    <property type="molecule type" value="Genomic_DNA"/>
</dbReference>
<evidence type="ECO:0000256" key="1">
    <source>
        <dbReference type="SAM" id="MobiDB-lite"/>
    </source>
</evidence>
<evidence type="ECO:0000313" key="3">
    <source>
        <dbReference type="Proteomes" id="UP001596492"/>
    </source>
</evidence>